<feature type="domain" description="T6SS Phospholipase effector Tle1-like catalytic" evidence="2">
    <location>
        <begin position="10"/>
        <end position="280"/>
    </location>
</feature>
<gene>
    <name evidence="4" type="ORF">LMG29542_02697</name>
</gene>
<feature type="region of interest" description="Disordered" evidence="1">
    <location>
        <begin position="458"/>
        <end position="480"/>
    </location>
</feature>
<dbReference type="PANTHER" id="PTHR33840:SF1">
    <property type="entry name" value="TLE1 PHOSPHOLIPASE DOMAIN-CONTAINING PROTEIN"/>
    <property type="match status" value="1"/>
</dbReference>
<feature type="domain" description="KfrB" evidence="3">
    <location>
        <begin position="582"/>
        <end position="638"/>
    </location>
</feature>
<accession>A0A6J5DP50</accession>
<keyword evidence="5" id="KW-1185">Reference proteome</keyword>
<evidence type="ECO:0000259" key="3">
    <source>
        <dbReference type="Pfam" id="PF18790"/>
    </source>
</evidence>
<evidence type="ECO:0000313" key="5">
    <source>
        <dbReference type="Proteomes" id="UP000494363"/>
    </source>
</evidence>
<name>A0A6J5DP50_9BURK</name>
<sequence length="650" mass="71349">MSAKTSAHPRICIYFDGTGNNKENAKPQDGQTNVARLYDYDAAKGTSLAFNSPDGQERFDAAQYQKGESAKVYLDGVGSSPHSYRPDQILEGAFGYGAGARIDKAYDAVVQFCNANPEAAKRGDIDINIVGFSRGAAQSRALANRILVQGIPVLDAHGQATHAYLQYPNLEKIRQDEPGANRSGEPQAKIHFLGLFDTVASYDVVSNSHYGMDLRVGPGIETSTQCVALNEYRKNFPLTTVLGGNVHDGIREYGFIGAHSQIGGGYRHDILASGPLARMYSDMRRSGVELGPMDAETQDRLHKYDQIQHQLASRDPAEAADAAQKVRYQLIDSRIKDGELARTQDLKAQGRVVGDFDQRVPQGKSAEGIFPWMPFPNEWALQTHSFQREVESRGVIAERDNTLARIGALDALLDLASMRKIGDAMSREIADFGRHTDVPWVNRLPAWLEKFDADLQTSRPDRERAGARGDASLTPATSDGRIHSEKALRDLIGKSRPEASFILHAQMPAVPDDVRRQYALGVAVADTGRTRDEQLRAGRDERMLPPQHGPPVAAAERSLKEANDLALKSGGVTQPLNVQAGRYAGKVLHETDHHVVQDIGMKTAVVHEKSRFNVADLKQAIERGDNVRVQYNEGRASIDATRSLSQGRTR</sequence>
<protein>
    <submittedName>
        <fullName evidence="4">Uncharacterized protein</fullName>
    </submittedName>
</protein>
<evidence type="ECO:0000259" key="2">
    <source>
        <dbReference type="Pfam" id="PF09994"/>
    </source>
</evidence>
<dbReference type="InterPro" id="IPR018712">
    <property type="entry name" value="Tle1-like_cat"/>
</dbReference>
<feature type="compositionally biased region" description="Basic and acidic residues" evidence="1">
    <location>
        <begin position="458"/>
        <end position="467"/>
    </location>
</feature>
<dbReference type="Pfam" id="PF09994">
    <property type="entry name" value="T6SS_Tle1-like_cat"/>
    <property type="match status" value="1"/>
</dbReference>
<dbReference type="AlphaFoldDB" id="A0A6J5DP50"/>
<reference evidence="4 5" key="1">
    <citation type="submission" date="2020-04" db="EMBL/GenBank/DDBJ databases">
        <authorList>
            <person name="De Canck E."/>
        </authorList>
    </citation>
    <scope>NUCLEOTIDE SEQUENCE [LARGE SCALE GENOMIC DNA]</scope>
    <source>
        <strain evidence="4 5">LMG 29542</strain>
    </source>
</reference>
<evidence type="ECO:0000256" key="1">
    <source>
        <dbReference type="SAM" id="MobiDB-lite"/>
    </source>
</evidence>
<dbReference type="Proteomes" id="UP000494363">
    <property type="component" value="Unassembled WGS sequence"/>
</dbReference>
<organism evidence="4 5">
    <name type="scientific">Paraburkholderia humisilvae</name>
    <dbReference type="NCBI Taxonomy" id="627669"/>
    <lineage>
        <taxon>Bacteria</taxon>
        <taxon>Pseudomonadati</taxon>
        <taxon>Pseudomonadota</taxon>
        <taxon>Betaproteobacteria</taxon>
        <taxon>Burkholderiales</taxon>
        <taxon>Burkholderiaceae</taxon>
        <taxon>Paraburkholderia</taxon>
    </lineage>
</organism>
<dbReference type="EMBL" id="CADIKH010000011">
    <property type="protein sequence ID" value="CAB3755798.1"/>
    <property type="molecule type" value="Genomic_DNA"/>
</dbReference>
<proteinExistence type="predicted"/>
<evidence type="ECO:0000313" key="4">
    <source>
        <dbReference type="EMBL" id="CAB3755798.1"/>
    </source>
</evidence>
<dbReference type="PANTHER" id="PTHR33840">
    <property type="match status" value="1"/>
</dbReference>
<dbReference type="InterPro" id="IPR040782">
    <property type="entry name" value="KfrB"/>
</dbReference>
<dbReference type="Pfam" id="PF18790">
    <property type="entry name" value="KfrB"/>
    <property type="match status" value="1"/>
</dbReference>
<dbReference type="RefSeq" id="WP_175226954.1">
    <property type="nucleotide sequence ID" value="NZ_CADIKH010000011.1"/>
</dbReference>